<dbReference type="AlphaFoldDB" id="E4MNS3"/>
<protein>
    <submittedName>
        <fullName evidence="1">Uncharacterized protein</fullName>
    </submittedName>
</protein>
<dbReference type="HOGENOM" id="CLU_3150775_0_0_10"/>
<name>E4MNS3_CAPOC</name>
<gene>
    <name evidence="1" type="ORF">HMPREF1977_0033</name>
</gene>
<dbReference type="EMBL" id="AEOH01000001">
    <property type="protein sequence ID" value="EFS98680.1"/>
    <property type="molecule type" value="Genomic_DNA"/>
</dbReference>
<proteinExistence type="predicted"/>
<sequence length="48" mass="5574">MLLEKKYLPLPKIFRATQAEIVRFQTEVSALDFPLLTTVKKKVVITRV</sequence>
<evidence type="ECO:0000313" key="2">
    <source>
        <dbReference type="Proteomes" id="UP000005391"/>
    </source>
</evidence>
<comment type="caution">
    <text evidence="1">The sequence shown here is derived from an EMBL/GenBank/DDBJ whole genome shotgun (WGS) entry which is preliminary data.</text>
</comment>
<dbReference type="Proteomes" id="UP000005391">
    <property type="component" value="Unassembled WGS sequence"/>
</dbReference>
<reference evidence="1 2" key="1">
    <citation type="submission" date="2010-10" db="EMBL/GenBank/DDBJ databases">
        <authorList>
            <person name="Muzny D."/>
            <person name="Qin X."/>
            <person name="Deng J."/>
            <person name="Jiang H."/>
            <person name="Liu Y."/>
            <person name="Qu J."/>
            <person name="Song X.-Z."/>
            <person name="Zhang L."/>
            <person name="Thornton R."/>
            <person name="Coyle M."/>
            <person name="Francisco L."/>
            <person name="Jackson L."/>
            <person name="Javaid M."/>
            <person name="Korchina V."/>
            <person name="Kovar C."/>
            <person name="Mata R."/>
            <person name="Mathew T."/>
            <person name="Ngo R."/>
            <person name="Nguyen L."/>
            <person name="Nguyen N."/>
            <person name="Okwuonu G."/>
            <person name="Ongeri F."/>
            <person name="Pham C."/>
            <person name="Simmons D."/>
            <person name="Wilczek-Boney K."/>
            <person name="Hale W."/>
            <person name="Jakkamsetti A."/>
            <person name="Pham P."/>
            <person name="Ruth R."/>
            <person name="San Lucas F."/>
            <person name="Warren J."/>
            <person name="Zhang J."/>
            <person name="Zhao Z."/>
            <person name="Zhou C."/>
            <person name="Zhu D."/>
            <person name="Lee S."/>
            <person name="Bess C."/>
            <person name="Blankenburg K."/>
            <person name="Forbes L."/>
            <person name="Fu Q."/>
            <person name="Gubbala S."/>
            <person name="Hirani K."/>
            <person name="Jayaseelan J.C."/>
            <person name="Lara F."/>
            <person name="Munidasa M."/>
            <person name="Palculict T."/>
            <person name="Patil S."/>
            <person name="Pu L.-L."/>
            <person name="Saada N."/>
            <person name="Tang L."/>
            <person name="Weissenberger G."/>
            <person name="Zhu Y."/>
            <person name="Hemphill L."/>
            <person name="Shang Y."/>
            <person name="Youmans B."/>
            <person name="Ayvaz T."/>
            <person name="Ross M."/>
            <person name="Santibanez J."/>
            <person name="Aqrawi P."/>
            <person name="Gross S."/>
            <person name="Joshi V."/>
            <person name="Fowler G."/>
            <person name="Nazareth L."/>
            <person name="Reid J."/>
            <person name="Worley K."/>
            <person name="Petrosino J."/>
            <person name="Highlander S."/>
            <person name="Gibbs R."/>
        </authorList>
    </citation>
    <scope>NUCLEOTIDE SEQUENCE [LARGE SCALE GENOMIC DNA]</scope>
    <source>
        <strain evidence="1 2">F0287</strain>
    </source>
</reference>
<organism evidence="1 2">
    <name type="scientific">Capnocytophaga ochracea F0287</name>
    <dbReference type="NCBI Taxonomy" id="873517"/>
    <lineage>
        <taxon>Bacteria</taxon>
        <taxon>Pseudomonadati</taxon>
        <taxon>Bacteroidota</taxon>
        <taxon>Flavobacteriia</taxon>
        <taxon>Flavobacteriales</taxon>
        <taxon>Flavobacteriaceae</taxon>
        <taxon>Capnocytophaga</taxon>
    </lineage>
</organism>
<accession>E4MNS3</accession>
<evidence type="ECO:0000313" key="1">
    <source>
        <dbReference type="EMBL" id="EFS98680.1"/>
    </source>
</evidence>